<organism evidence="16 18">
    <name type="scientific">Leyella lascolaii</name>
    <dbReference type="NCBI Taxonomy" id="1776379"/>
    <lineage>
        <taxon>Bacteria</taxon>
        <taxon>Pseudomonadati</taxon>
        <taxon>Bacteroidota</taxon>
        <taxon>Bacteroidia</taxon>
        <taxon>Bacteroidales</taxon>
        <taxon>Prevotellaceae</taxon>
        <taxon>Leyella</taxon>
    </lineage>
</organism>
<dbReference type="GO" id="GO:0008808">
    <property type="term" value="F:cardiolipin synthase activity"/>
    <property type="evidence" value="ECO:0007669"/>
    <property type="project" value="UniProtKB-UniRule"/>
</dbReference>
<evidence type="ECO:0000256" key="1">
    <source>
        <dbReference type="ARBA" id="ARBA00004651"/>
    </source>
</evidence>
<evidence type="ECO:0000256" key="2">
    <source>
        <dbReference type="ARBA" id="ARBA00022475"/>
    </source>
</evidence>
<dbReference type="PANTHER" id="PTHR21248">
    <property type="entry name" value="CARDIOLIPIN SYNTHASE"/>
    <property type="match status" value="1"/>
</dbReference>
<dbReference type="SUPFAM" id="SSF56024">
    <property type="entry name" value="Phospholipase D/nuclease"/>
    <property type="match status" value="2"/>
</dbReference>
<evidence type="ECO:0000313" key="16">
    <source>
        <dbReference type="EMBL" id="MDN0024503.1"/>
    </source>
</evidence>
<keyword evidence="10 12" id="KW-0594">Phospholipid biosynthesis</keyword>
<comment type="caution">
    <text evidence="16">The sequence shown here is derived from an EMBL/GenBank/DDBJ whole genome shotgun (WGS) entry which is preliminary data.</text>
</comment>
<dbReference type="SMART" id="SM00155">
    <property type="entry name" value="PLDc"/>
    <property type="match status" value="2"/>
</dbReference>
<evidence type="ECO:0000313" key="15">
    <source>
        <dbReference type="EMBL" id="MDN0022104.1"/>
    </source>
</evidence>
<feature type="active site" evidence="12">
    <location>
        <position position="214"/>
    </location>
</feature>
<dbReference type="AlphaFoldDB" id="A0AAW7JM88"/>
<feature type="active site" evidence="12">
    <location>
        <position position="221"/>
    </location>
</feature>
<keyword evidence="8 12" id="KW-0443">Lipid metabolism</keyword>
<keyword evidence="17" id="KW-1185">Reference proteome</keyword>
<feature type="transmembrane region" description="Helical" evidence="12">
    <location>
        <begin position="6"/>
        <end position="25"/>
    </location>
</feature>
<dbReference type="PANTHER" id="PTHR21248:SF22">
    <property type="entry name" value="PHOSPHOLIPASE D"/>
    <property type="match status" value="1"/>
</dbReference>
<name>A0AAW7JM88_9BACT</name>
<dbReference type="Proteomes" id="UP001168478">
    <property type="component" value="Unassembled WGS sequence"/>
</dbReference>
<dbReference type="EC" id="2.7.8.-" evidence="12 13"/>
<evidence type="ECO:0000256" key="11">
    <source>
        <dbReference type="ARBA" id="ARBA00023264"/>
    </source>
</evidence>
<evidence type="ECO:0000256" key="8">
    <source>
        <dbReference type="ARBA" id="ARBA00023098"/>
    </source>
</evidence>
<evidence type="ECO:0000256" key="10">
    <source>
        <dbReference type="ARBA" id="ARBA00023209"/>
    </source>
</evidence>
<dbReference type="CDD" id="cd09110">
    <property type="entry name" value="PLDc_CLS_1"/>
    <property type="match status" value="1"/>
</dbReference>
<dbReference type="InterPro" id="IPR001736">
    <property type="entry name" value="PLipase_D/transphosphatidylase"/>
</dbReference>
<feature type="active site" evidence="12">
    <location>
        <position position="394"/>
    </location>
</feature>
<evidence type="ECO:0000313" key="17">
    <source>
        <dbReference type="Proteomes" id="UP001167831"/>
    </source>
</evidence>
<dbReference type="Proteomes" id="UP001167831">
    <property type="component" value="Unassembled WGS sequence"/>
</dbReference>
<evidence type="ECO:0000256" key="9">
    <source>
        <dbReference type="ARBA" id="ARBA00023136"/>
    </source>
</evidence>
<keyword evidence="11 12" id="KW-1208">Phospholipid metabolism</keyword>
<evidence type="ECO:0000259" key="14">
    <source>
        <dbReference type="PROSITE" id="PS50035"/>
    </source>
</evidence>
<sequence>MIYIHWIPVLLYVLLVIATVVTVLLDNRQPVKTVTWILVLIFIPVIGILLYIFFGQNTRKMRFISQRSLDQLTRRSMFGFTEQTDLQLPERYKPLIQLFKNQSLSFPFKDNEVEFYTDGHSYFLSLLREIGLARNHIHIDVYIIDDDPLGRLVSDALIDKARQGVEVRLIYDDVGCWHVPNAFFERMRDAGIDVHAFMPVKFPAFTSKINYRNHRKLCVIDGTVAFLGGMNIARRYVSGTASGQQWRDTHLRVRGGAVYAVQCAFLIDWYFVDRTLISNRKYYPAPGTGIAGGCLAQVVTSSPIAPWPDIMQGYVRILLEAKQYVYMETPYFLPTEPILFAMRTAALSGVDVRLMLPMHGDSRLLEWASMTYVLNTLRAGVKVYLYTSGFNHSKLLVSDDYLCTCGSTNIDFRSFENNFEANIFLYGKETAMRAKRIFLADQEQCVTFESAFRKKKRPFLRRLGESLVRLLSPLL</sequence>
<dbReference type="HAMAP" id="MF_01916">
    <property type="entry name" value="Cardiolipin_synth_Cls"/>
    <property type="match status" value="1"/>
</dbReference>
<dbReference type="GO" id="GO:0032049">
    <property type="term" value="P:cardiolipin biosynthetic process"/>
    <property type="evidence" value="ECO:0007669"/>
    <property type="project" value="UniProtKB-UniRule"/>
</dbReference>
<comment type="similarity">
    <text evidence="12">Belongs to the phospholipase D family. Cardiolipin synthase subfamily.</text>
</comment>
<accession>A0AAW7JM88</accession>
<keyword evidence="3 12" id="KW-0444">Lipid biosynthesis</keyword>
<reference evidence="16" key="1">
    <citation type="submission" date="2023-06" db="EMBL/GenBank/DDBJ databases">
        <authorList>
            <person name="Zeman M."/>
            <person name="Kubasova T."/>
            <person name="Jahodarova E."/>
            <person name="Nykrynova M."/>
            <person name="Rychlik I."/>
        </authorList>
    </citation>
    <scope>NUCLEOTIDE SEQUENCE</scope>
    <source>
        <strain evidence="16">ET15</strain>
        <strain evidence="15">ET37</strain>
    </source>
</reference>
<feature type="active site" evidence="12">
    <location>
        <position position="216"/>
    </location>
</feature>
<dbReference type="Pfam" id="PF13091">
    <property type="entry name" value="PLDc_2"/>
    <property type="match status" value="2"/>
</dbReference>
<dbReference type="Pfam" id="PF13396">
    <property type="entry name" value="PLDc_N"/>
    <property type="match status" value="1"/>
</dbReference>
<feature type="domain" description="PLD phosphodiesterase" evidence="14">
    <location>
        <begin position="387"/>
        <end position="414"/>
    </location>
</feature>
<proteinExistence type="inferred from homology"/>
<protein>
    <recommendedName>
        <fullName evidence="12 13">Cardiolipin synthase</fullName>
        <shortName evidence="12">CL synthase</shortName>
        <ecNumber evidence="12 13">2.7.8.-</ecNumber>
    </recommendedName>
</protein>
<dbReference type="NCBIfam" id="TIGR04265">
    <property type="entry name" value="bac_cardiolipin"/>
    <property type="match status" value="1"/>
</dbReference>
<evidence type="ECO:0000256" key="7">
    <source>
        <dbReference type="ARBA" id="ARBA00022989"/>
    </source>
</evidence>
<dbReference type="InterPro" id="IPR027379">
    <property type="entry name" value="CLS_N"/>
</dbReference>
<comment type="catalytic activity">
    <reaction evidence="12">
        <text>2 a 1,2-diacyl-sn-glycero-3-phospho-(1'-sn-glycerol) = a cardiolipin + glycerol</text>
        <dbReference type="Rhea" id="RHEA:31451"/>
        <dbReference type="ChEBI" id="CHEBI:17754"/>
        <dbReference type="ChEBI" id="CHEBI:62237"/>
        <dbReference type="ChEBI" id="CHEBI:64716"/>
    </reaction>
</comment>
<dbReference type="CDD" id="cd09112">
    <property type="entry name" value="PLDc_CLS_2"/>
    <property type="match status" value="1"/>
</dbReference>
<keyword evidence="5 12" id="KW-0812">Transmembrane</keyword>
<feature type="transmembrane region" description="Helical" evidence="12">
    <location>
        <begin position="34"/>
        <end position="54"/>
    </location>
</feature>
<feature type="active site" evidence="12">
    <location>
        <position position="399"/>
    </location>
</feature>
<feature type="active site" evidence="12">
    <location>
        <position position="392"/>
    </location>
</feature>
<dbReference type="EMBL" id="JAUEIF010000002">
    <property type="protein sequence ID" value="MDN0024503.1"/>
    <property type="molecule type" value="Genomic_DNA"/>
</dbReference>
<dbReference type="PROSITE" id="PS50035">
    <property type="entry name" value="PLD"/>
    <property type="match status" value="2"/>
</dbReference>
<comment type="subcellular location">
    <subcellularLocation>
        <location evidence="1 12">Cell membrane</location>
        <topology evidence="1 12">Multi-pass membrane protein</topology>
    </subcellularLocation>
</comment>
<keyword evidence="4 12" id="KW-0808">Transferase</keyword>
<dbReference type="InterPro" id="IPR025202">
    <property type="entry name" value="PLD-like_dom"/>
</dbReference>
<keyword evidence="7 12" id="KW-1133">Transmembrane helix</keyword>
<evidence type="ECO:0000256" key="6">
    <source>
        <dbReference type="ARBA" id="ARBA00022737"/>
    </source>
</evidence>
<evidence type="ECO:0000256" key="3">
    <source>
        <dbReference type="ARBA" id="ARBA00022516"/>
    </source>
</evidence>
<dbReference type="EMBL" id="JAUEIE010000002">
    <property type="protein sequence ID" value="MDN0022104.1"/>
    <property type="molecule type" value="Genomic_DNA"/>
</dbReference>
<keyword evidence="6" id="KW-0677">Repeat</keyword>
<dbReference type="InterPro" id="IPR030874">
    <property type="entry name" value="Cardiolipin_synth_Firmi"/>
</dbReference>
<evidence type="ECO:0000256" key="5">
    <source>
        <dbReference type="ARBA" id="ARBA00022692"/>
    </source>
</evidence>
<dbReference type="InterPro" id="IPR022924">
    <property type="entry name" value="Cardiolipin_synthase"/>
</dbReference>
<evidence type="ECO:0000313" key="18">
    <source>
        <dbReference type="Proteomes" id="UP001168478"/>
    </source>
</evidence>
<dbReference type="RefSeq" id="WP_021992363.1">
    <property type="nucleotide sequence ID" value="NZ_CALUKV010000007.1"/>
</dbReference>
<evidence type="ECO:0000256" key="13">
    <source>
        <dbReference type="NCBIfam" id="TIGR04265"/>
    </source>
</evidence>
<keyword evidence="9 12" id="KW-0472">Membrane</keyword>
<evidence type="ECO:0000256" key="12">
    <source>
        <dbReference type="HAMAP-Rule" id="MF_01916"/>
    </source>
</evidence>
<dbReference type="GO" id="GO:0005886">
    <property type="term" value="C:plasma membrane"/>
    <property type="evidence" value="ECO:0007669"/>
    <property type="project" value="UniProtKB-SubCell"/>
</dbReference>
<evidence type="ECO:0000256" key="4">
    <source>
        <dbReference type="ARBA" id="ARBA00022679"/>
    </source>
</evidence>
<keyword evidence="2 12" id="KW-1003">Cell membrane</keyword>
<comment type="function">
    <text evidence="12">Catalyzes the reversible phosphatidyl group transfer from one phosphatidylglycerol molecule to another to form cardiolipin (CL) (diphosphatidylglycerol) and glycerol.</text>
</comment>
<gene>
    <name evidence="16" type="primary">cls</name>
    <name evidence="15" type="ORF">QVN81_03570</name>
    <name evidence="16" type="ORF">QVN84_03030</name>
</gene>
<feature type="domain" description="PLD phosphodiesterase" evidence="14">
    <location>
        <begin position="209"/>
        <end position="236"/>
    </location>
</feature>
<reference evidence="16" key="2">
    <citation type="submission" date="2023-08" db="EMBL/GenBank/DDBJ databases">
        <title>Identification and characterization of horizontal gene transfer across gut microbiota members of farm animals based on homology search.</title>
        <authorList>
            <person name="Schwarzerova J."/>
            <person name="Nykrynova M."/>
            <person name="Jureckova K."/>
            <person name="Cejkova D."/>
            <person name="Rychlik I."/>
        </authorList>
    </citation>
    <scope>NUCLEOTIDE SEQUENCE</scope>
    <source>
        <strain evidence="16">ET15</strain>
        <strain evidence="15">ET37</strain>
    </source>
</reference>
<dbReference type="Gene3D" id="3.30.870.10">
    <property type="entry name" value="Endonuclease Chain A"/>
    <property type="match status" value="2"/>
</dbReference>